<dbReference type="Gene3D" id="3.30.559.10">
    <property type="entry name" value="Chloramphenicol acetyltransferase-like domain"/>
    <property type="match status" value="2"/>
</dbReference>
<proteinExistence type="predicted"/>
<protein>
    <recommendedName>
        <fullName evidence="4">BAHD acyltransferase</fullName>
    </recommendedName>
</protein>
<dbReference type="EMBL" id="JAYWIO010000001">
    <property type="protein sequence ID" value="KAK7290110.1"/>
    <property type="molecule type" value="Genomic_DNA"/>
</dbReference>
<name>A0AAN9J0V8_CROPI</name>
<organism evidence="2 3">
    <name type="scientific">Crotalaria pallida</name>
    <name type="common">Smooth rattlebox</name>
    <name type="synonym">Crotalaria striata</name>
    <dbReference type="NCBI Taxonomy" id="3830"/>
    <lineage>
        <taxon>Eukaryota</taxon>
        <taxon>Viridiplantae</taxon>
        <taxon>Streptophyta</taxon>
        <taxon>Embryophyta</taxon>
        <taxon>Tracheophyta</taxon>
        <taxon>Spermatophyta</taxon>
        <taxon>Magnoliopsida</taxon>
        <taxon>eudicotyledons</taxon>
        <taxon>Gunneridae</taxon>
        <taxon>Pentapetalae</taxon>
        <taxon>rosids</taxon>
        <taxon>fabids</taxon>
        <taxon>Fabales</taxon>
        <taxon>Fabaceae</taxon>
        <taxon>Papilionoideae</taxon>
        <taxon>50 kb inversion clade</taxon>
        <taxon>genistoids sensu lato</taxon>
        <taxon>core genistoids</taxon>
        <taxon>Crotalarieae</taxon>
        <taxon>Crotalaria</taxon>
    </lineage>
</organism>
<dbReference type="PANTHER" id="PTHR31896">
    <property type="entry name" value="FAMILY REGULATORY PROTEIN, PUTATIVE (AFU_ORTHOLOGUE AFUA_3G14730)-RELATED"/>
    <property type="match status" value="1"/>
</dbReference>
<gene>
    <name evidence="2" type="ORF">RIF29_04301</name>
</gene>
<dbReference type="PANTHER" id="PTHR31896:SF35">
    <property type="entry name" value="HXXXD-TYPE ACYL-TRANSFERASE FAMILY PROTEIN"/>
    <property type="match status" value="1"/>
</dbReference>
<dbReference type="GO" id="GO:0016740">
    <property type="term" value="F:transferase activity"/>
    <property type="evidence" value="ECO:0007669"/>
    <property type="project" value="UniProtKB-KW"/>
</dbReference>
<sequence length="468" mass="51569">MSSSCALTILSKCTVFPHQKSTLPNLKLSISDLNMLCCHYIQKGCLFTAPSLPSHTLLTNSLSRALSVFPPLAGRFITDANGHIYITSNDVGVEFIHAAASELRIADLLSPTDVPHYFKELFPYHMKISYDARFSPIMAVQVTDLADGIFIGCAVSHAAVDGTSLWNFFNTFAEVTKGVTGNVSRLPVPDFRRETVLVSNAVLRLPEGEVKVTFNPDEPLRERIFSFTNAAMQKLKARVNHWTQPEKIDGGDGHGDVGAIELKGKQGNDPNRKAVTRNETVDEISSFQSLCALMWHAVTRARKLPETKTTTFRMAVNIRRRIEPKLNDNYLGNAIQGIATRAVAGDVLSKDIRWCAELLNESVKTRDSAKVRLQVLDWEREAKCFPLGNQDGATMRMGSSPRFPMYDNDFGWGRPVAVRSGAANKFDGKMSAFPGREGGGAVDLEVVLAPETMAGIENDHEFMLYVAG</sequence>
<reference evidence="2 3" key="1">
    <citation type="submission" date="2024-01" db="EMBL/GenBank/DDBJ databases">
        <title>The genomes of 5 underutilized Papilionoideae crops provide insights into root nodulation and disease resistanc.</title>
        <authorList>
            <person name="Yuan L."/>
        </authorList>
    </citation>
    <scope>NUCLEOTIDE SEQUENCE [LARGE SCALE GENOMIC DNA]</scope>
    <source>
        <strain evidence="2">ZHUSHIDOU_FW_LH</strain>
        <tissue evidence="2">Leaf</tissue>
    </source>
</reference>
<dbReference type="Proteomes" id="UP001372338">
    <property type="component" value="Unassembled WGS sequence"/>
</dbReference>
<evidence type="ECO:0000256" key="1">
    <source>
        <dbReference type="ARBA" id="ARBA00022679"/>
    </source>
</evidence>
<accession>A0AAN9J0V8</accession>
<comment type="caution">
    <text evidence="2">The sequence shown here is derived from an EMBL/GenBank/DDBJ whole genome shotgun (WGS) entry which is preliminary data.</text>
</comment>
<keyword evidence="1" id="KW-0808">Transferase</keyword>
<keyword evidence="3" id="KW-1185">Reference proteome</keyword>
<evidence type="ECO:0008006" key="4">
    <source>
        <dbReference type="Google" id="ProtNLM"/>
    </source>
</evidence>
<dbReference type="Pfam" id="PF02458">
    <property type="entry name" value="Transferase"/>
    <property type="match status" value="1"/>
</dbReference>
<dbReference type="AlphaFoldDB" id="A0AAN9J0V8"/>
<evidence type="ECO:0000313" key="2">
    <source>
        <dbReference type="EMBL" id="KAK7290110.1"/>
    </source>
</evidence>
<evidence type="ECO:0000313" key="3">
    <source>
        <dbReference type="Proteomes" id="UP001372338"/>
    </source>
</evidence>
<dbReference type="InterPro" id="IPR023213">
    <property type="entry name" value="CAT-like_dom_sf"/>
</dbReference>
<dbReference type="InterPro" id="IPR051283">
    <property type="entry name" value="Sec_Metabolite_Acyltrans"/>
</dbReference>